<evidence type="ECO:0000313" key="1">
    <source>
        <dbReference type="EMBL" id="MBB6000352.1"/>
    </source>
</evidence>
<gene>
    <name evidence="1" type="ORF">HNR25_004103</name>
</gene>
<keyword evidence="2" id="KW-1185">Reference proteome</keyword>
<dbReference type="Proteomes" id="UP000578077">
    <property type="component" value="Unassembled WGS sequence"/>
</dbReference>
<sequence length="40" mass="4401">MYVLFPPADRLKSADRASLARRPHAPAFQEAVVTCEESGL</sequence>
<proteinExistence type="predicted"/>
<reference evidence="1 2" key="1">
    <citation type="submission" date="2020-08" db="EMBL/GenBank/DDBJ databases">
        <title>Sequencing the genomes of 1000 actinobacteria strains.</title>
        <authorList>
            <person name="Klenk H.-P."/>
        </authorList>
    </citation>
    <scope>NUCLEOTIDE SEQUENCE [LARGE SCALE GENOMIC DNA]</scope>
    <source>
        <strain evidence="1 2">DSM 44593</strain>
    </source>
</reference>
<dbReference type="EMBL" id="JACHLY010000001">
    <property type="protein sequence ID" value="MBB6000352.1"/>
    <property type="molecule type" value="Genomic_DNA"/>
</dbReference>
<accession>A0A841EBE1</accession>
<comment type="caution">
    <text evidence="1">The sequence shown here is derived from an EMBL/GenBank/DDBJ whole genome shotgun (WGS) entry which is preliminary data.</text>
</comment>
<protein>
    <submittedName>
        <fullName evidence="1">Uncharacterized protein</fullName>
    </submittedName>
</protein>
<dbReference type="AlphaFoldDB" id="A0A841EBE1"/>
<name>A0A841EBE1_9ACTN</name>
<organism evidence="1 2">
    <name type="scientific">Streptomonospora salina</name>
    <dbReference type="NCBI Taxonomy" id="104205"/>
    <lineage>
        <taxon>Bacteria</taxon>
        <taxon>Bacillati</taxon>
        <taxon>Actinomycetota</taxon>
        <taxon>Actinomycetes</taxon>
        <taxon>Streptosporangiales</taxon>
        <taxon>Nocardiopsidaceae</taxon>
        <taxon>Streptomonospora</taxon>
    </lineage>
</organism>
<evidence type="ECO:0000313" key="2">
    <source>
        <dbReference type="Proteomes" id="UP000578077"/>
    </source>
</evidence>